<dbReference type="FunFam" id="3.30.360.10:FF:000009">
    <property type="entry name" value="4-hydroxy-tetrahydrodipicolinate reductase"/>
    <property type="match status" value="1"/>
</dbReference>
<dbReference type="NCBIfam" id="TIGR00036">
    <property type="entry name" value="dapB"/>
    <property type="match status" value="1"/>
</dbReference>
<keyword evidence="7 13" id="KW-0520">NAD</keyword>
<accession>A0A387B6X6</accession>
<sequence>MAYAVAVVGATGRMGTLAIRLIEQADDLEVHAALGSADPIDAIEGADLVLDLTLPAVSPGIVDAAIARGIPVLVGTSGWTAERLARVRSRLGDDPQQGVIVIPNFSLGSVLATRLATIAAPWFDSIEIIEAHHAGKSDSPSGTAIRTAELIAEARAEQGPVAAPHADQRARGQQVASVPVHSLRMDGVLAEQQVIFGGTGETLRVSHQTVSDASYEAGILLALRALPATRGLVVGLDTLLGLDRA</sequence>
<dbReference type="Pfam" id="PF05173">
    <property type="entry name" value="DapB_C"/>
    <property type="match status" value="1"/>
</dbReference>
<dbReference type="InterPro" id="IPR023940">
    <property type="entry name" value="DHDPR_bac"/>
</dbReference>
<dbReference type="PANTHER" id="PTHR20836:SF0">
    <property type="entry name" value="4-HYDROXY-TETRAHYDRODIPICOLINATE REDUCTASE 1, CHLOROPLASTIC-RELATED"/>
    <property type="match status" value="1"/>
</dbReference>
<dbReference type="GO" id="GO:0009089">
    <property type="term" value="P:lysine biosynthetic process via diaminopimelate"/>
    <property type="evidence" value="ECO:0007669"/>
    <property type="project" value="UniProtKB-UniRule"/>
</dbReference>
<comment type="catalytic activity">
    <reaction evidence="12 13">
        <text>(S)-2,3,4,5-tetrahydrodipicolinate + NAD(+) + H2O = (2S,4S)-4-hydroxy-2,3,4,5-tetrahydrodipicolinate + NADH + H(+)</text>
        <dbReference type="Rhea" id="RHEA:35323"/>
        <dbReference type="ChEBI" id="CHEBI:15377"/>
        <dbReference type="ChEBI" id="CHEBI:15378"/>
        <dbReference type="ChEBI" id="CHEBI:16845"/>
        <dbReference type="ChEBI" id="CHEBI:57540"/>
        <dbReference type="ChEBI" id="CHEBI:57945"/>
        <dbReference type="ChEBI" id="CHEBI:67139"/>
        <dbReference type="EC" id="1.17.1.8"/>
    </reaction>
</comment>
<proteinExistence type="inferred from homology"/>
<feature type="binding site" evidence="13">
    <location>
        <begin position="9"/>
        <end position="14"/>
    </location>
    <ligand>
        <name>NAD(+)</name>
        <dbReference type="ChEBI" id="CHEBI:57540"/>
    </ligand>
</feature>
<dbReference type="UniPathway" id="UPA00034">
    <property type="reaction ID" value="UER00018"/>
</dbReference>
<comment type="caution">
    <text evidence="13">Lacks conserved residue(s) required for the propagation of feature annotation.</text>
</comment>
<evidence type="ECO:0000256" key="1">
    <source>
        <dbReference type="ARBA" id="ARBA00006642"/>
    </source>
</evidence>
<dbReference type="GO" id="GO:0051287">
    <property type="term" value="F:NAD binding"/>
    <property type="evidence" value="ECO:0007669"/>
    <property type="project" value="UniProtKB-UniRule"/>
</dbReference>
<keyword evidence="4 13" id="KW-0521">NADP</keyword>
<dbReference type="OrthoDB" id="9790352at2"/>
<comment type="caution">
    <text evidence="13">Was originally thought to be a dihydrodipicolinate reductase (DHDPR), catalyzing the conversion of dihydrodipicolinate to tetrahydrodipicolinate. However, it was shown in E.coli that the substrate of the enzymatic reaction is not dihydrodipicolinate (DHDP) but in fact (2S,4S)-4-hydroxy-2,3,4,5-tetrahydrodipicolinic acid (HTPA), the product released by the DapA-catalyzed reaction.</text>
</comment>
<comment type="pathway">
    <text evidence="9 13">Amino-acid biosynthesis; L-lysine biosynthesis via DAP pathway; (S)-tetrahydrodipicolinate from L-aspartate: step 4/4.</text>
</comment>
<feature type="binding site" evidence="13">
    <location>
        <begin position="75"/>
        <end position="77"/>
    </location>
    <ligand>
        <name>NAD(+)</name>
        <dbReference type="ChEBI" id="CHEBI:57540"/>
    </ligand>
</feature>
<comment type="subunit">
    <text evidence="13">Homotetramer.</text>
</comment>
<evidence type="ECO:0000256" key="2">
    <source>
        <dbReference type="ARBA" id="ARBA00022490"/>
    </source>
</evidence>
<evidence type="ECO:0000256" key="6">
    <source>
        <dbReference type="ARBA" id="ARBA00023002"/>
    </source>
</evidence>
<dbReference type="GO" id="GO:0050661">
    <property type="term" value="F:NADP binding"/>
    <property type="evidence" value="ECO:0007669"/>
    <property type="project" value="UniProtKB-UniRule"/>
</dbReference>
<evidence type="ECO:0000256" key="12">
    <source>
        <dbReference type="ARBA" id="ARBA00049396"/>
    </source>
</evidence>
<feature type="domain" description="Dihydrodipicolinate reductase N-terminal" evidence="14">
    <location>
        <begin position="5"/>
        <end position="105"/>
    </location>
</feature>
<evidence type="ECO:0000256" key="10">
    <source>
        <dbReference type="ARBA" id="ARBA00038983"/>
    </source>
</evidence>
<comment type="similarity">
    <text evidence="1 13">Belongs to the DapB family.</text>
</comment>
<dbReference type="HAMAP" id="MF_00102">
    <property type="entry name" value="DapB"/>
    <property type="match status" value="1"/>
</dbReference>
<keyword evidence="17" id="KW-1185">Reference proteome</keyword>
<dbReference type="PIRSF" id="PIRSF000161">
    <property type="entry name" value="DHPR"/>
    <property type="match status" value="1"/>
</dbReference>
<feature type="binding site" evidence="13">
    <location>
        <begin position="142"/>
        <end position="143"/>
    </location>
    <ligand>
        <name>(S)-2,3,4,5-tetrahydrodipicolinate</name>
        <dbReference type="ChEBI" id="CHEBI:16845"/>
    </ligand>
</feature>
<dbReference type="InterPro" id="IPR036291">
    <property type="entry name" value="NAD(P)-bd_dom_sf"/>
</dbReference>
<evidence type="ECO:0000313" key="17">
    <source>
        <dbReference type="Proteomes" id="UP000278886"/>
    </source>
</evidence>
<comment type="subcellular location">
    <subcellularLocation>
        <location evidence="13">Cytoplasm</location>
    </subcellularLocation>
</comment>
<feature type="active site" description="Proton donor/acceptor" evidence="13">
    <location>
        <position position="132"/>
    </location>
</feature>
<evidence type="ECO:0000256" key="7">
    <source>
        <dbReference type="ARBA" id="ARBA00023027"/>
    </source>
</evidence>
<dbReference type="Gene3D" id="3.30.360.10">
    <property type="entry name" value="Dihydrodipicolinate Reductase, domain 2"/>
    <property type="match status" value="1"/>
</dbReference>
<evidence type="ECO:0000256" key="9">
    <source>
        <dbReference type="ARBA" id="ARBA00037922"/>
    </source>
</evidence>
<dbReference type="CDD" id="cd02274">
    <property type="entry name" value="DHDPR_N"/>
    <property type="match status" value="1"/>
</dbReference>
<dbReference type="Gene3D" id="3.40.50.720">
    <property type="entry name" value="NAD(P)-binding Rossmann-like Domain"/>
    <property type="match status" value="1"/>
</dbReference>
<dbReference type="RefSeq" id="WP_120761177.1">
    <property type="nucleotide sequence ID" value="NZ_CP032630.1"/>
</dbReference>
<dbReference type="GO" id="GO:0019877">
    <property type="term" value="P:diaminopimelate biosynthetic process"/>
    <property type="evidence" value="ECO:0007669"/>
    <property type="project" value="UniProtKB-UniRule"/>
</dbReference>
<evidence type="ECO:0000256" key="3">
    <source>
        <dbReference type="ARBA" id="ARBA00022605"/>
    </source>
</evidence>
<evidence type="ECO:0000259" key="15">
    <source>
        <dbReference type="Pfam" id="PF05173"/>
    </source>
</evidence>
<keyword evidence="3 13" id="KW-0028">Amino-acid biosynthesis</keyword>
<keyword evidence="6 13" id="KW-0560">Oxidoreductase</keyword>
<dbReference type="InterPro" id="IPR022664">
    <property type="entry name" value="DapB_N_CS"/>
</dbReference>
<dbReference type="PROSITE" id="PS01298">
    <property type="entry name" value="DAPB"/>
    <property type="match status" value="1"/>
</dbReference>
<dbReference type="PANTHER" id="PTHR20836">
    <property type="entry name" value="DIHYDRODIPICOLINATE REDUCTASE"/>
    <property type="match status" value="1"/>
</dbReference>
<evidence type="ECO:0000256" key="13">
    <source>
        <dbReference type="HAMAP-Rule" id="MF_00102"/>
    </source>
</evidence>
<protein>
    <recommendedName>
        <fullName evidence="10 13">4-hydroxy-tetrahydrodipicolinate reductase</fullName>
        <shortName evidence="13">HTPA reductase</shortName>
        <ecNumber evidence="10 13">1.17.1.8</ecNumber>
    </recommendedName>
</protein>
<evidence type="ECO:0000256" key="11">
    <source>
        <dbReference type="ARBA" id="ARBA00049080"/>
    </source>
</evidence>
<dbReference type="EC" id="1.17.1.8" evidence="10 13"/>
<dbReference type="AlphaFoldDB" id="A0A387B6X6"/>
<dbReference type="SUPFAM" id="SSF51735">
    <property type="entry name" value="NAD(P)-binding Rossmann-fold domains"/>
    <property type="match status" value="1"/>
</dbReference>
<evidence type="ECO:0000313" key="16">
    <source>
        <dbReference type="EMBL" id="AYF96826.1"/>
    </source>
</evidence>
<dbReference type="InterPro" id="IPR022663">
    <property type="entry name" value="DapB_C"/>
</dbReference>
<feature type="binding site" evidence="13">
    <location>
        <position position="133"/>
    </location>
    <ligand>
        <name>(S)-2,3,4,5-tetrahydrodipicolinate</name>
        <dbReference type="ChEBI" id="CHEBI:16845"/>
    </ligand>
</feature>
<dbReference type="GO" id="GO:0008839">
    <property type="term" value="F:4-hydroxy-tetrahydrodipicolinate reductase"/>
    <property type="evidence" value="ECO:0007669"/>
    <property type="project" value="UniProtKB-UniRule"/>
</dbReference>
<organism evidence="16 17">
    <name type="scientific">Protaetiibacter intestinalis</name>
    <dbReference type="NCBI Taxonomy" id="2419774"/>
    <lineage>
        <taxon>Bacteria</taxon>
        <taxon>Bacillati</taxon>
        <taxon>Actinomycetota</taxon>
        <taxon>Actinomycetes</taxon>
        <taxon>Micrococcales</taxon>
        <taxon>Microbacteriaceae</taxon>
        <taxon>Protaetiibacter</taxon>
    </lineage>
</organism>
<dbReference type="EMBL" id="CP032630">
    <property type="protein sequence ID" value="AYF96826.1"/>
    <property type="molecule type" value="Genomic_DNA"/>
</dbReference>
<reference evidence="17" key="1">
    <citation type="submission" date="2018-09" db="EMBL/GenBank/DDBJ databases">
        <title>Genome sequencing of strain 2DFWR-13.</title>
        <authorList>
            <person name="Heo J."/>
            <person name="Kim S.-J."/>
            <person name="Kwon S.-W."/>
        </authorList>
    </citation>
    <scope>NUCLEOTIDE SEQUENCE [LARGE SCALE GENOMIC DNA]</scope>
    <source>
        <strain evidence="17">2DFWR-13</strain>
    </source>
</reference>
<gene>
    <name evidence="13" type="primary">dapB</name>
    <name evidence="16" type="ORF">D7I47_00185</name>
</gene>
<dbReference type="InterPro" id="IPR000846">
    <property type="entry name" value="DapB_N"/>
</dbReference>
<keyword evidence="5 13" id="KW-0220">Diaminopimelate biosynthesis</keyword>
<dbReference type="SUPFAM" id="SSF55347">
    <property type="entry name" value="Glyceraldehyde-3-phosphate dehydrogenase-like, C-terminal domain"/>
    <property type="match status" value="1"/>
</dbReference>
<keyword evidence="8 13" id="KW-0457">Lysine biosynthesis</keyword>
<name>A0A387B6X6_9MICO</name>
<dbReference type="KEGG" id="lyd:D7I47_00185"/>
<dbReference type="GO" id="GO:0016726">
    <property type="term" value="F:oxidoreductase activity, acting on CH or CH2 groups, NAD or NADP as acceptor"/>
    <property type="evidence" value="ECO:0007669"/>
    <property type="project" value="UniProtKB-UniRule"/>
</dbReference>
<evidence type="ECO:0000256" key="8">
    <source>
        <dbReference type="ARBA" id="ARBA00023154"/>
    </source>
</evidence>
<comment type="catalytic activity">
    <reaction evidence="11 13">
        <text>(S)-2,3,4,5-tetrahydrodipicolinate + NADP(+) + H2O = (2S,4S)-4-hydroxy-2,3,4,5-tetrahydrodipicolinate + NADPH + H(+)</text>
        <dbReference type="Rhea" id="RHEA:35331"/>
        <dbReference type="ChEBI" id="CHEBI:15377"/>
        <dbReference type="ChEBI" id="CHEBI:15378"/>
        <dbReference type="ChEBI" id="CHEBI:16845"/>
        <dbReference type="ChEBI" id="CHEBI:57783"/>
        <dbReference type="ChEBI" id="CHEBI:58349"/>
        <dbReference type="ChEBI" id="CHEBI:67139"/>
        <dbReference type="EC" id="1.17.1.8"/>
    </reaction>
</comment>
<feature type="active site" description="Proton donor" evidence="13">
    <location>
        <position position="136"/>
    </location>
</feature>
<comment type="function">
    <text evidence="13">Catalyzes the conversion of 4-hydroxy-tetrahydrodipicolinate (HTPA) to tetrahydrodipicolinate.</text>
</comment>
<feature type="domain" description="Dihydrodipicolinate reductase C-terminal" evidence="15">
    <location>
        <begin position="110"/>
        <end position="240"/>
    </location>
</feature>
<evidence type="ECO:0000256" key="4">
    <source>
        <dbReference type="ARBA" id="ARBA00022857"/>
    </source>
</evidence>
<dbReference type="GO" id="GO:0005829">
    <property type="term" value="C:cytosol"/>
    <property type="evidence" value="ECO:0007669"/>
    <property type="project" value="TreeGrafter"/>
</dbReference>
<evidence type="ECO:0000259" key="14">
    <source>
        <dbReference type="Pfam" id="PF01113"/>
    </source>
</evidence>
<dbReference type="Pfam" id="PF01113">
    <property type="entry name" value="DapB_N"/>
    <property type="match status" value="1"/>
</dbReference>
<evidence type="ECO:0000256" key="5">
    <source>
        <dbReference type="ARBA" id="ARBA00022915"/>
    </source>
</evidence>
<keyword evidence="2 13" id="KW-0963">Cytoplasm</keyword>
<dbReference type="Proteomes" id="UP000278886">
    <property type="component" value="Chromosome"/>
</dbReference>